<dbReference type="FunFam" id="3.30.40.10:FF:000096">
    <property type="entry name" value="E3 ubiquitin-protein ligase MARCH6"/>
    <property type="match status" value="1"/>
</dbReference>
<dbReference type="CDD" id="cd16702">
    <property type="entry name" value="RING_CH-C4HC3_MARCH6"/>
    <property type="match status" value="1"/>
</dbReference>
<evidence type="ECO:0000256" key="20">
    <source>
        <dbReference type="SAM" id="MobiDB-lite"/>
    </source>
</evidence>
<evidence type="ECO:0000256" key="21">
    <source>
        <dbReference type="SAM" id="Phobius"/>
    </source>
</evidence>
<reference evidence="23" key="2">
    <citation type="submission" date="2025-09" db="UniProtKB">
        <authorList>
            <consortium name="Ensembl"/>
        </authorList>
    </citation>
    <scope>IDENTIFICATION</scope>
</reference>
<feature type="transmembrane region" description="Helical" evidence="21">
    <location>
        <begin position="331"/>
        <end position="355"/>
    </location>
</feature>
<evidence type="ECO:0000256" key="1">
    <source>
        <dbReference type="ARBA" id="ARBA00000900"/>
    </source>
</evidence>
<feature type="compositionally biased region" description="Low complexity" evidence="20">
    <location>
        <begin position="582"/>
        <end position="600"/>
    </location>
</feature>
<evidence type="ECO:0000256" key="8">
    <source>
        <dbReference type="ARBA" id="ARBA00022771"/>
    </source>
</evidence>
<evidence type="ECO:0000256" key="18">
    <source>
        <dbReference type="ARBA" id="ARBA00082010"/>
    </source>
</evidence>
<comment type="catalytic activity">
    <reaction evidence="1">
        <text>S-ubiquitinyl-[E2 ubiquitin-conjugating enzyme]-L-cysteine + [acceptor protein]-L-lysine = [E2 ubiquitin-conjugating enzyme]-L-cysteine + N(6)-ubiquitinyl-[acceptor protein]-L-lysine.</text>
        <dbReference type="EC" id="2.3.2.27"/>
    </reaction>
</comment>
<dbReference type="PANTHER" id="PTHR13145:SF0">
    <property type="entry name" value="E3 UBIQUITIN-PROTEIN LIGASE MARCHF6"/>
    <property type="match status" value="1"/>
</dbReference>
<dbReference type="PROSITE" id="PS51292">
    <property type="entry name" value="ZF_RING_CH"/>
    <property type="match status" value="1"/>
</dbReference>
<evidence type="ECO:0000256" key="13">
    <source>
        <dbReference type="ARBA" id="ARBA00022989"/>
    </source>
</evidence>
<keyword evidence="12" id="KW-0832">Ubl conjugation</keyword>
<feature type="transmembrane region" description="Helical" evidence="21">
    <location>
        <begin position="421"/>
        <end position="441"/>
    </location>
</feature>
<keyword evidence="6 21" id="KW-0812">Transmembrane</keyword>
<reference evidence="23" key="1">
    <citation type="submission" date="2025-08" db="UniProtKB">
        <authorList>
            <consortium name="Ensembl"/>
        </authorList>
    </citation>
    <scope>IDENTIFICATION</scope>
</reference>
<keyword evidence="24" id="KW-1185">Reference proteome</keyword>
<keyword evidence="7" id="KW-0479">Metal-binding</keyword>
<organism evidence="23 24">
    <name type="scientific">Oncorhynchus kisutch</name>
    <name type="common">Coho salmon</name>
    <name type="synonym">Salmo kisutch</name>
    <dbReference type="NCBI Taxonomy" id="8019"/>
    <lineage>
        <taxon>Eukaryota</taxon>
        <taxon>Metazoa</taxon>
        <taxon>Chordata</taxon>
        <taxon>Craniata</taxon>
        <taxon>Vertebrata</taxon>
        <taxon>Euteleostomi</taxon>
        <taxon>Actinopterygii</taxon>
        <taxon>Neopterygii</taxon>
        <taxon>Teleostei</taxon>
        <taxon>Protacanthopterygii</taxon>
        <taxon>Salmoniformes</taxon>
        <taxon>Salmonidae</taxon>
        <taxon>Salmoninae</taxon>
        <taxon>Oncorhynchus</taxon>
    </lineage>
</organism>
<dbReference type="SUPFAM" id="SSF57850">
    <property type="entry name" value="RING/U-box"/>
    <property type="match status" value="1"/>
</dbReference>
<evidence type="ECO:0000313" key="24">
    <source>
        <dbReference type="Proteomes" id="UP000694557"/>
    </source>
</evidence>
<dbReference type="GO" id="GO:0061630">
    <property type="term" value="F:ubiquitin protein ligase activity"/>
    <property type="evidence" value="ECO:0007669"/>
    <property type="project" value="UniProtKB-EC"/>
</dbReference>
<comment type="subcellular location">
    <subcellularLocation>
        <location evidence="2">Endoplasmic reticulum membrane</location>
        <topology evidence="2">Multi-pass membrane protein</topology>
    </subcellularLocation>
</comment>
<evidence type="ECO:0000256" key="16">
    <source>
        <dbReference type="ARBA" id="ARBA00064724"/>
    </source>
</evidence>
<keyword evidence="13 21" id="KW-1133">Transmembrane helix</keyword>
<evidence type="ECO:0000259" key="22">
    <source>
        <dbReference type="PROSITE" id="PS51292"/>
    </source>
</evidence>
<keyword evidence="5" id="KW-0808">Transferase</keyword>
<keyword evidence="11" id="KW-0862">Zinc</keyword>
<evidence type="ECO:0000313" key="23">
    <source>
        <dbReference type="Ensembl" id="ENSOKIP00005040064.1"/>
    </source>
</evidence>
<evidence type="ECO:0000256" key="9">
    <source>
        <dbReference type="ARBA" id="ARBA00022786"/>
    </source>
</evidence>
<evidence type="ECO:0000256" key="4">
    <source>
        <dbReference type="ARBA" id="ARBA00012483"/>
    </source>
</evidence>
<keyword evidence="8" id="KW-0863">Zinc-finger</keyword>
<evidence type="ECO:0000256" key="7">
    <source>
        <dbReference type="ARBA" id="ARBA00022723"/>
    </source>
</evidence>
<feature type="transmembrane region" description="Helical" evidence="21">
    <location>
        <begin position="367"/>
        <end position="393"/>
    </location>
</feature>
<evidence type="ECO:0000256" key="15">
    <source>
        <dbReference type="ARBA" id="ARBA00023136"/>
    </source>
</evidence>
<keyword evidence="15 21" id="KW-0472">Membrane</keyword>
<keyword evidence="10" id="KW-0256">Endoplasmic reticulum</keyword>
<feature type="domain" description="RING-CH-type" evidence="22">
    <location>
        <begin position="4"/>
        <end position="65"/>
    </location>
</feature>
<dbReference type="Pfam" id="PF12906">
    <property type="entry name" value="RINGv"/>
    <property type="match status" value="1"/>
</dbReference>
<protein>
    <recommendedName>
        <fullName evidence="17">E3 ubiquitin-protein ligase MARCHF6</fullName>
        <ecNumber evidence="4">2.3.2.27</ecNumber>
    </recommendedName>
    <alternativeName>
        <fullName evidence="19">Membrane-associated RING finger protein 6</fullName>
    </alternativeName>
    <alternativeName>
        <fullName evidence="18">Membrane-associated RING-CH protein VI</fullName>
    </alternativeName>
</protein>
<comment type="subunit">
    <text evidence="16">Interacts with DIO2. Interacts with SQLE.</text>
</comment>
<evidence type="ECO:0000256" key="19">
    <source>
        <dbReference type="ARBA" id="ARBA00083917"/>
    </source>
</evidence>
<evidence type="ECO:0000256" key="3">
    <source>
        <dbReference type="ARBA" id="ARBA00004906"/>
    </source>
</evidence>
<feature type="region of interest" description="Disordered" evidence="20">
    <location>
        <begin position="576"/>
        <end position="601"/>
    </location>
</feature>
<accession>A0A8C7GDE7</accession>
<feature type="transmembrane region" description="Helical" evidence="21">
    <location>
        <begin position="479"/>
        <end position="501"/>
    </location>
</feature>
<evidence type="ECO:0000256" key="17">
    <source>
        <dbReference type="ARBA" id="ARBA00069012"/>
    </source>
</evidence>
<evidence type="ECO:0000256" key="11">
    <source>
        <dbReference type="ARBA" id="ARBA00022833"/>
    </source>
</evidence>
<feature type="transmembrane region" description="Helical" evidence="21">
    <location>
        <begin position="142"/>
        <end position="166"/>
    </location>
</feature>
<evidence type="ECO:0000256" key="2">
    <source>
        <dbReference type="ARBA" id="ARBA00004477"/>
    </source>
</evidence>
<sequence length="1370" mass="152830">MKMDIADEGDICRVCRSEGTPDKPLYHPCVCTGSIKFIHQECLVQWLKHSRKEYCELCKHRFAFTPIYSPDMPPRLPIQDICAGLLTSVGTAIRYWFHYTLVAFAWLGVVPLTACRIYKCLFTGSVTSLLTLPLDMLSTDNLLADCLQGCFVVTCTLCAFISLVWLREQIVHGGPPLWLEHHQQPQPNAAGQQPNEAAGQGAADEPPAPANPPAHEAEPEPPDGPPEQGEEPELDNEEEEGAAAEDVDANNGAQDDMNWNALEWDRAAEELTWERMLGLDGSLVFLEHVFWVVSLNTLFILVFAFCPYHIGHFSVMGLGFEEYVQASQFEGLITTIVGYILLAMTLILCHGFAALVRFQRSRRLLGVCYIVVKVSLLVVVEIGVFPLICGWWLDICSLEMFDASLKDRELSFKSAPGTTMFLHWLVGMVYVFYFASFILLLREVLRPGVLWFLRNLNDPDFNPVQEMIHLPIYRHLRRFILSVVVFGSIVLLMLWLPIRMIKLLLPAFLPYNVMLYSDAPVSELSLELLLLQVVLPALLEQGHTRQWLKGLVRAWTVSAGYLLDLHSYLLGEQEDDANQPVNNNHAPGHQNNNNANPAPAVGEGLHAAHQAILQQGGPIGFQPYHRPLRFPFRVSYTTHYHQPLRFPFRVSYTTHYHRLLRFSFRVSYTTQYHRPLRFSFRVSHTTHYHRPLRFPFRVRHTTIGPYASPSGSVTLHTTIGPYAFPSGSVILHTTIGPYASPSGSDTLPSAPTLPLQGQLHYTLPSAPTLLLQGQSHYHPPLRFPFRVSYTTIRPYASPSGSVTLPSAPTLLLQGQSHYHPPLRFPFRVSYTTHYHRPLRFSFRVSYTTHYHRPLRFPFRVRHTTHYHRPLRFPFRVRHTTIGPYASPSGSVTLHTTIGPYASPSGSVILHTTIGPYASPSGSVTLPSAPTLPLQGQLHYTLPSAPTLLLQGQLYYTLPSAPTLPLQGQTHYTLPSAPTLPLQGQTHYHPPLRFPFRVSYTTHYHRPLHFSFRVSHTTIRPYASPSGSVTLPSAPTLPLQGQLHYHPPLRFPFRVSYTTHYHRPLRFSFRVSYTTHYHRPLRFPFRVRHTTHYHRPLRFPFRVRHTTIGPYASPSGSVTLHTTIGPYASPSGSVILHTTIGPYASPSGSVTLHTTISPYASPSGSVTLPSAPTLLLQGQLHYTLPSAPTLPLQGQSHYHRPLRFPFRVSYTTIGPYASPSGSVILHTTIGPYASPSGSVTLHTTIGPYASPSGSVILHTTIGPYASPSGSVHYQAPTLLPQGQLYYTLPSAPTLLPQGQCTTIGPYASPSGSVTLHTTIGPYASPSGSVTLHTTIGPYASPSGSVHYHRPLRFSLRVSALPSSPTLPLQEA</sequence>
<keyword evidence="14" id="KW-0007">Acetylation</keyword>
<evidence type="ECO:0000256" key="12">
    <source>
        <dbReference type="ARBA" id="ARBA00022843"/>
    </source>
</evidence>
<proteinExistence type="predicted"/>
<dbReference type="Gene3D" id="3.30.40.10">
    <property type="entry name" value="Zinc/RING finger domain, C3HC4 (zinc finger)"/>
    <property type="match status" value="1"/>
</dbReference>
<gene>
    <name evidence="23" type="primary">LOC109899202</name>
    <name evidence="23" type="synonym">MARCHF6</name>
</gene>
<dbReference type="Proteomes" id="UP000694557">
    <property type="component" value="Unassembled WGS sequence"/>
</dbReference>
<feature type="transmembrane region" description="Helical" evidence="21">
    <location>
        <begin position="96"/>
        <end position="119"/>
    </location>
</feature>
<evidence type="ECO:0000256" key="6">
    <source>
        <dbReference type="ARBA" id="ARBA00022692"/>
    </source>
</evidence>
<evidence type="ECO:0000256" key="14">
    <source>
        <dbReference type="ARBA" id="ARBA00022990"/>
    </source>
</evidence>
<feature type="transmembrane region" description="Helical" evidence="21">
    <location>
        <begin position="289"/>
        <end position="311"/>
    </location>
</feature>
<dbReference type="GO" id="GO:0036503">
    <property type="term" value="P:ERAD pathway"/>
    <property type="evidence" value="ECO:0007669"/>
    <property type="project" value="TreeGrafter"/>
</dbReference>
<evidence type="ECO:0000256" key="10">
    <source>
        <dbReference type="ARBA" id="ARBA00022824"/>
    </source>
</evidence>
<dbReference type="EC" id="2.3.2.27" evidence="4"/>
<feature type="compositionally biased region" description="Acidic residues" evidence="20">
    <location>
        <begin position="228"/>
        <end position="248"/>
    </location>
</feature>
<keyword evidence="9" id="KW-0833">Ubl conjugation pathway</keyword>
<comment type="pathway">
    <text evidence="3">Protein modification; protein ubiquitination.</text>
</comment>
<feature type="region of interest" description="Disordered" evidence="20">
    <location>
        <begin position="177"/>
        <end position="256"/>
    </location>
</feature>
<evidence type="ECO:0000256" key="5">
    <source>
        <dbReference type="ARBA" id="ARBA00022679"/>
    </source>
</evidence>
<dbReference type="InterPro" id="IPR013083">
    <property type="entry name" value="Znf_RING/FYVE/PHD"/>
</dbReference>
<feature type="compositionally biased region" description="Low complexity" evidence="20">
    <location>
        <begin position="184"/>
        <end position="205"/>
    </location>
</feature>
<dbReference type="GO" id="GO:0008270">
    <property type="term" value="F:zinc ion binding"/>
    <property type="evidence" value="ECO:0007669"/>
    <property type="project" value="UniProtKB-KW"/>
</dbReference>
<dbReference type="GO" id="GO:0005789">
    <property type="term" value="C:endoplasmic reticulum membrane"/>
    <property type="evidence" value="ECO:0007669"/>
    <property type="project" value="UniProtKB-SubCell"/>
</dbReference>
<dbReference type="InterPro" id="IPR011016">
    <property type="entry name" value="Znf_RING-CH"/>
</dbReference>
<dbReference type="SMART" id="SM00744">
    <property type="entry name" value="RINGv"/>
    <property type="match status" value="1"/>
</dbReference>
<name>A0A8C7GDE7_ONCKI</name>
<dbReference type="PANTHER" id="PTHR13145">
    <property type="entry name" value="SSM4 PROTEIN"/>
    <property type="match status" value="1"/>
</dbReference>
<dbReference type="Ensembl" id="ENSOKIT00005042281.1">
    <property type="protein sequence ID" value="ENSOKIP00005040064.1"/>
    <property type="gene ID" value="ENSOKIG00005017009.1"/>
</dbReference>
<dbReference type="GeneTree" id="ENSGT00940000155171"/>